<keyword evidence="1" id="KW-0472">Membrane</keyword>
<organism evidence="2 3">
    <name type="scientific">Sphingobacterium paucimobilis HER1398</name>
    <dbReference type="NCBI Taxonomy" id="1346330"/>
    <lineage>
        <taxon>Bacteria</taxon>
        <taxon>Pseudomonadati</taxon>
        <taxon>Bacteroidota</taxon>
        <taxon>Sphingobacteriia</taxon>
        <taxon>Sphingobacteriales</taxon>
        <taxon>Sphingobacteriaceae</taxon>
        <taxon>Sphingobacterium</taxon>
    </lineage>
</organism>
<evidence type="ECO:0000313" key="2">
    <source>
        <dbReference type="EMBL" id="ERJ59652.1"/>
    </source>
</evidence>
<comment type="caution">
    <text evidence="2">The sequence shown here is derived from an EMBL/GenBank/DDBJ whole genome shotgun (WGS) entry which is preliminary data.</text>
</comment>
<feature type="transmembrane region" description="Helical" evidence="1">
    <location>
        <begin position="51"/>
        <end position="73"/>
    </location>
</feature>
<keyword evidence="3" id="KW-1185">Reference proteome</keyword>
<keyword evidence="1" id="KW-1133">Transmembrane helix</keyword>
<evidence type="ECO:0000313" key="3">
    <source>
        <dbReference type="Proteomes" id="UP000016584"/>
    </source>
</evidence>
<gene>
    <name evidence="2" type="ORF">M472_12800</name>
</gene>
<reference evidence="2 3" key="1">
    <citation type="journal article" date="2013" name="Genome Announc.">
        <title>The Draft Genome Sequence of Sphingomonas paucimobilis Strain HER1398 (Proteobacteria), Host to the Giant PAU Phage, Indicates That It Is a Member of the Genus Sphingobacterium (Bacteroidetes).</title>
        <authorList>
            <person name="White R.A.III."/>
            <person name="Suttle C.A."/>
        </authorList>
    </citation>
    <scope>NUCLEOTIDE SEQUENCE [LARGE SCALE GENOMIC DNA]</scope>
    <source>
        <strain evidence="2 3">HER1398</strain>
    </source>
</reference>
<dbReference type="EMBL" id="ATDL01000014">
    <property type="protein sequence ID" value="ERJ59652.1"/>
    <property type="molecule type" value="Genomic_DNA"/>
</dbReference>
<keyword evidence="1" id="KW-0812">Transmembrane</keyword>
<sequence length="131" mass="13922">MDLVGALLTTATAGAHPITDTAGEDHTTGMAAIGGTTPITILGDTHTTDTITTTIITMVIMAVDVLLILLYALPTEIDSTREQQALAVETQDLPLVEEVPQEWSVMLTVVSTLGPPHQVVEVLPMVQYQTE</sequence>
<evidence type="ECO:0000256" key="1">
    <source>
        <dbReference type="SAM" id="Phobius"/>
    </source>
</evidence>
<protein>
    <submittedName>
        <fullName evidence="2">Uncharacterized protein</fullName>
    </submittedName>
</protein>
<dbReference type="Proteomes" id="UP000016584">
    <property type="component" value="Unassembled WGS sequence"/>
</dbReference>
<name>U2HVV5_9SPHI</name>
<proteinExistence type="predicted"/>
<dbReference type="AlphaFoldDB" id="U2HVV5"/>
<accession>U2HVV5</accession>